<dbReference type="PANTHER" id="PTHR43775">
    <property type="entry name" value="FATTY ACID SYNTHASE"/>
    <property type="match status" value="1"/>
</dbReference>
<evidence type="ECO:0000256" key="10">
    <source>
        <dbReference type="SAM" id="MobiDB-lite"/>
    </source>
</evidence>
<dbReference type="SUPFAM" id="SSF47336">
    <property type="entry name" value="ACP-like"/>
    <property type="match status" value="1"/>
</dbReference>
<evidence type="ECO:0000256" key="6">
    <source>
        <dbReference type="ARBA" id="ARBA00022679"/>
    </source>
</evidence>
<dbReference type="AlphaFoldDB" id="A0A7K3S4M7"/>
<keyword evidence="6 13" id="KW-0808">Transferase</keyword>
<evidence type="ECO:0000256" key="4">
    <source>
        <dbReference type="ARBA" id="ARBA00022490"/>
    </source>
</evidence>
<dbReference type="GO" id="GO:0031177">
    <property type="term" value="F:phosphopantetheine binding"/>
    <property type="evidence" value="ECO:0007669"/>
    <property type="project" value="InterPro"/>
</dbReference>
<keyword evidence="8" id="KW-0511">Multifunctional enzyme</keyword>
<dbReference type="GO" id="GO:0004315">
    <property type="term" value="F:3-oxoacyl-[acyl-carrier-protein] synthase activity"/>
    <property type="evidence" value="ECO:0007669"/>
    <property type="project" value="InterPro"/>
</dbReference>
<dbReference type="GO" id="GO:0004312">
    <property type="term" value="F:fatty acid synthase activity"/>
    <property type="evidence" value="ECO:0007669"/>
    <property type="project" value="TreeGrafter"/>
</dbReference>
<dbReference type="GO" id="GO:0005886">
    <property type="term" value="C:plasma membrane"/>
    <property type="evidence" value="ECO:0007669"/>
    <property type="project" value="TreeGrafter"/>
</dbReference>
<evidence type="ECO:0000256" key="5">
    <source>
        <dbReference type="ARBA" id="ARBA00022553"/>
    </source>
</evidence>
<comment type="pathway">
    <text evidence="2">Antibiotic biosynthesis.</text>
</comment>
<gene>
    <name evidence="13" type="ORF">G3I50_30040</name>
</gene>
<dbReference type="Pfam" id="PF00109">
    <property type="entry name" value="ketoacyl-synt"/>
    <property type="match status" value="1"/>
</dbReference>
<evidence type="ECO:0000313" key="13">
    <source>
        <dbReference type="EMBL" id="NEC22451.1"/>
    </source>
</evidence>
<evidence type="ECO:0000259" key="12">
    <source>
        <dbReference type="PROSITE" id="PS52004"/>
    </source>
</evidence>
<dbReference type="InterPro" id="IPR054514">
    <property type="entry name" value="RhiE-like_linker"/>
</dbReference>
<evidence type="ECO:0000256" key="9">
    <source>
        <dbReference type="ARBA" id="ARBA00023315"/>
    </source>
</evidence>
<feature type="domain" description="Ketosynthase family 3 (KS3)" evidence="12">
    <location>
        <begin position="471"/>
        <end position="895"/>
    </location>
</feature>
<keyword evidence="4" id="KW-0963">Cytoplasm</keyword>
<dbReference type="PANTHER" id="PTHR43775:SF37">
    <property type="entry name" value="SI:DKEY-61P9.11"/>
    <property type="match status" value="1"/>
</dbReference>
<evidence type="ECO:0000256" key="7">
    <source>
        <dbReference type="ARBA" id="ARBA00022737"/>
    </source>
</evidence>
<dbReference type="Pfam" id="PF08242">
    <property type="entry name" value="Methyltransf_12"/>
    <property type="match status" value="1"/>
</dbReference>
<dbReference type="RefSeq" id="WP_164206892.1">
    <property type="nucleotide sequence ID" value="NZ_JAAGMP010001313.1"/>
</dbReference>
<dbReference type="Gene3D" id="1.10.1200.10">
    <property type="entry name" value="ACP-like"/>
    <property type="match status" value="1"/>
</dbReference>
<dbReference type="Pfam" id="PF22336">
    <property type="entry name" value="RhiE-like_linker"/>
    <property type="match status" value="1"/>
</dbReference>
<dbReference type="InterPro" id="IPR016039">
    <property type="entry name" value="Thiolase-like"/>
</dbReference>
<feature type="non-terminal residue" evidence="13">
    <location>
        <position position="1045"/>
    </location>
</feature>
<evidence type="ECO:0000259" key="11">
    <source>
        <dbReference type="PROSITE" id="PS50075"/>
    </source>
</evidence>
<dbReference type="InterPro" id="IPR020806">
    <property type="entry name" value="PKS_PP-bd"/>
</dbReference>
<dbReference type="GO" id="GO:0071770">
    <property type="term" value="P:DIM/DIP cell wall layer assembly"/>
    <property type="evidence" value="ECO:0007669"/>
    <property type="project" value="TreeGrafter"/>
</dbReference>
<dbReference type="InterPro" id="IPR014030">
    <property type="entry name" value="Ketoacyl_synth_N"/>
</dbReference>
<evidence type="ECO:0000256" key="2">
    <source>
        <dbReference type="ARBA" id="ARBA00004792"/>
    </source>
</evidence>
<proteinExistence type="predicted"/>
<protein>
    <submittedName>
        <fullName evidence="13">Methyltransferase</fullName>
    </submittedName>
</protein>
<dbReference type="Gene3D" id="3.40.47.10">
    <property type="match status" value="1"/>
</dbReference>
<dbReference type="InterPro" id="IPR014031">
    <property type="entry name" value="Ketoacyl_synth_C"/>
</dbReference>
<dbReference type="Proteomes" id="UP000469670">
    <property type="component" value="Unassembled WGS sequence"/>
</dbReference>
<dbReference type="FunFam" id="3.40.47.10:FF:000019">
    <property type="entry name" value="Polyketide synthase type I"/>
    <property type="match status" value="1"/>
</dbReference>
<dbReference type="InterPro" id="IPR020841">
    <property type="entry name" value="PKS_Beta-ketoAc_synthase_dom"/>
</dbReference>
<dbReference type="CDD" id="cd00833">
    <property type="entry name" value="PKS"/>
    <property type="match status" value="1"/>
</dbReference>
<dbReference type="SMART" id="SM01294">
    <property type="entry name" value="PKS_PP_betabranch"/>
    <property type="match status" value="1"/>
</dbReference>
<dbReference type="InterPro" id="IPR013217">
    <property type="entry name" value="Methyltransf_12"/>
</dbReference>
<keyword evidence="9" id="KW-0012">Acyltransferase</keyword>
<feature type="region of interest" description="Disordered" evidence="10">
    <location>
        <begin position="420"/>
        <end position="470"/>
    </location>
</feature>
<dbReference type="Pfam" id="PF02801">
    <property type="entry name" value="Ketoacyl-synt_C"/>
    <property type="match status" value="1"/>
</dbReference>
<dbReference type="InterPro" id="IPR029063">
    <property type="entry name" value="SAM-dependent_MTases_sf"/>
</dbReference>
<evidence type="ECO:0000256" key="1">
    <source>
        <dbReference type="ARBA" id="ARBA00004496"/>
    </source>
</evidence>
<evidence type="ECO:0000256" key="3">
    <source>
        <dbReference type="ARBA" id="ARBA00022450"/>
    </source>
</evidence>
<keyword evidence="13" id="KW-0489">Methyltransferase</keyword>
<dbReference type="PROSITE" id="PS52004">
    <property type="entry name" value="KS3_2"/>
    <property type="match status" value="1"/>
</dbReference>
<dbReference type="Pfam" id="PF00550">
    <property type="entry name" value="PP-binding"/>
    <property type="match status" value="1"/>
</dbReference>
<dbReference type="InterPro" id="IPR009081">
    <property type="entry name" value="PP-bd_ACP"/>
</dbReference>
<dbReference type="EMBL" id="JAAGMP010001313">
    <property type="protein sequence ID" value="NEC22451.1"/>
    <property type="molecule type" value="Genomic_DNA"/>
</dbReference>
<dbReference type="GO" id="GO:0006633">
    <property type="term" value="P:fatty acid biosynthetic process"/>
    <property type="evidence" value="ECO:0007669"/>
    <property type="project" value="InterPro"/>
</dbReference>
<keyword evidence="3" id="KW-0596">Phosphopantetheine</keyword>
<dbReference type="InterPro" id="IPR050091">
    <property type="entry name" value="PKS_NRPS_Biosynth_Enz"/>
</dbReference>
<dbReference type="PROSITE" id="PS00606">
    <property type="entry name" value="KS3_1"/>
    <property type="match status" value="1"/>
</dbReference>
<comment type="caution">
    <text evidence="13">The sequence shown here is derived from an EMBL/GenBank/DDBJ whole genome shotgun (WGS) entry which is preliminary data.</text>
</comment>
<dbReference type="InterPro" id="IPR036736">
    <property type="entry name" value="ACP-like_sf"/>
</dbReference>
<accession>A0A7K3S4M7</accession>
<dbReference type="SMART" id="SM00825">
    <property type="entry name" value="PKS_KS"/>
    <property type="match status" value="1"/>
</dbReference>
<comment type="subcellular location">
    <subcellularLocation>
        <location evidence="1">Cytoplasm</location>
    </subcellularLocation>
</comment>
<keyword evidence="7" id="KW-0677">Repeat</keyword>
<feature type="domain" description="Carrier" evidence="11">
    <location>
        <begin position="346"/>
        <end position="419"/>
    </location>
</feature>
<dbReference type="GO" id="GO:0005737">
    <property type="term" value="C:cytoplasm"/>
    <property type="evidence" value="ECO:0007669"/>
    <property type="project" value="UniProtKB-SubCell"/>
</dbReference>
<dbReference type="PROSITE" id="PS50075">
    <property type="entry name" value="CARRIER"/>
    <property type="match status" value="1"/>
</dbReference>
<name>A0A7K3S4M7_9ACTN</name>
<dbReference type="GO" id="GO:0008168">
    <property type="term" value="F:methyltransferase activity"/>
    <property type="evidence" value="ECO:0007669"/>
    <property type="project" value="UniProtKB-KW"/>
</dbReference>
<dbReference type="SMART" id="SM00823">
    <property type="entry name" value="PKS_PP"/>
    <property type="match status" value="1"/>
</dbReference>
<evidence type="ECO:0000256" key="8">
    <source>
        <dbReference type="ARBA" id="ARBA00023268"/>
    </source>
</evidence>
<dbReference type="Gene3D" id="3.40.50.150">
    <property type="entry name" value="Vaccinia Virus protein VP39"/>
    <property type="match status" value="1"/>
</dbReference>
<keyword evidence="5" id="KW-0597">Phosphoprotein</keyword>
<reference evidence="13 14" key="1">
    <citation type="submission" date="2020-01" db="EMBL/GenBank/DDBJ databases">
        <title>Insect and environment-associated Actinomycetes.</title>
        <authorList>
            <person name="Currrie C."/>
            <person name="Chevrette M."/>
            <person name="Carlson C."/>
            <person name="Stubbendieck R."/>
            <person name="Wendt-Pienkowski E."/>
        </authorList>
    </citation>
    <scope>NUCLEOTIDE SEQUENCE [LARGE SCALE GENOMIC DNA]</scope>
    <source>
        <strain evidence="13 14">SID7590</strain>
    </source>
</reference>
<dbReference type="SUPFAM" id="SSF53335">
    <property type="entry name" value="S-adenosyl-L-methionine-dependent methyltransferases"/>
    <property type="match status" value="1"/>
</dbReference>
<dbReference type="SUPFAM" id="SSF53901">
    <property type="entry name" value="Thiolase-like"/>
    <property type="match status" value="1"/>
</dbReference>
<dbReference type="Gene3D" id="1.10.1240.100">
    <property type="match status" value="1"/>
</dbReference>
<dbReference type="GO" id="GO:0032259">
    <property type="term" value="P:methylation"/>
    <property type="evidence" value="ECO:0007669"/>
    <property type="project" value="UniProtKB-KW"/>
</dbReference>
<dbReference type="GO" id="GO:0033068">
    <property type="term" value="P:macrolide biosynthetic process"/>
    <property type="evidence" value="ECO:0007669"/>
    <property type="project" value="UniProtKB-ARBA"/>
</dbReference>
<organism evidence="13 14">
    <name type="scientific">Streptomyces parvus</name>
    <dbReference type="NCBI Taxonomy" id="66428"/>
    <lineage>
        <taxon>Bacteria</taxon>
        <taxon>Bacillati</taxon>
        <taxon>Actinomycetota</taxon>
        <taxon>Actinomycetes</taxon>
        <taxon>Kitasatosporales</taxon>
        <taxon>Streptomycetaceae</taxon>
        <taxon>Streptomyces</taxon>
    </lineage>
</organism>
<feature type="non-terminal residue" evidence="13">
    <location>
        <position position="1"/>
    </location>
</feature>
<evidence type="ECO:0000313" key="14">
    <source>
        <dbReference type="Proteomes" id="UP000469670"/>
    </source>
</evidence>
<dbReference type="InterPro" id="IPR018201">
    <property type="entry name" value="Ketoacyl_synth_AS"/>
</dbReference>
<sequence length="1045" mass="111210">LDRRLRRALGSLDGTVEELAGRLGVRPGQRRLFDALLSLLHAEGRVRRTGDLIGAVPEQSAPDDGPAARHPDLAPHLRLLHRCVEALPDVLSGRTRATEVLFPGGSAELVEQVYRGQASADFYHRAMAEEAAAAVTRIHARTGRPVRLLEVGAGTGAGSGFVLRACADTGLPVEYLYTDISTAFLRRGEDAFAAAYPFVRFEPLDIERDPAEQGFASHGVDLVLATNVLHATARMDRTLGHVRRLLAPGGGLLLNEVTRAGHFLTLTFGLTPGWWRYEDTEHRLPHAPLIAPATWQSLLDRAGFQGTRVRGFPGTVTDDLEQCLFVAEADRPADPAPATPRAASAEAVRGYVRGVFAEVLRFAEADLDDTVTFDNYGVDSLVGLDILARFEKDLGPLPATLLFEYLTIADLADHLAGTYPTPGPVAEPSPGTANDAIPGPVAEPATPGPVAEPMAVQPPAHRSRPGPEHREDDIAVIGVAGRYPGAEDLDAFWELLAEGRSGITEVPADRWDWRATFDPDKGRPQRSYSRWGGFLDGIDLFDPAFFGILPRDAADIDPQERLFLETVWNLLDRAGQLGDATRERRTGVFVGTMYGSYGQLAATGWAEGRLSGAHSAYWSIANRVSYALDLDGPSFAVDSACSSSLLAVHLACESIRRGECRTAVAGGVNLILHPAHHVSLSSRNMLSADERCKVFDAGADGFVPGEGVGAVLLKPLSQAVADGDEIWAVLKSGLANAGGKTGGYTVPNPNAQAALVAEAVRRAGVDPGTIGYVEAHGTGTELGDPIEMAGLSRALGAATADGVRCAVGSVKANIGHLEGAAGIAGLTRVLLQLRHGRIAPVAGLGTVNPKIQLDPARFTLPTELSPWPSAGAAPRRAGVSSFGAGGANVHLVVEEYQDSRERPEPRPGEQLFVLSARTRDQLLRYAGLVAAYLGGPGAGERLDEVCFTSQVGRREFPERLAVRAGNPAELAGRLAAVASGSVPGGVLIGTMSGRGTETGGDDPAERWVRGGAVDWQALWSYPRLRRVALPPYPFERTRHWLRPGP</sequence>